<gene>
    <name evidence="1" type="ORF">R1sor_025132</name>
</gene>
<keyword evidence="2" id="KW-1185">Reference proteome</keyword>
<name>A0ABD3GDE7_9MARC</name>
<proteinExistence type="predicted"/>
<protein>
    <submittedName>
        <fullName evidence="1">Uncharacterized protein</fullName>
    </submittedName>
</protein>
<comment type="caution">
    <text evidence="1">The sequence shown here is derived from an EMBL/GenBank/DDBJ whole genome shotgun (WGS) entry which is preliminary data.</text>
</comment>
<reference evidence="1 2" key="1">
    <citation type="submission" date="2024-09" db="EMBL/GenBank/DDBJ databases">
        <title>Chromosome-scale assembly of Riccia sorocarpa.</title>
        <authorList>
            <person name="Paukszto L."/>
        </authorList>
    </citation>
    <scope>NUCLEOTIDE SEQUENCE [LARGE SCALE GENOMIC DNA]</scope>
    <source>
        <strain evidence="1">LP-2024</strain>
        <tissue evidence="1">Aerial parts of the thallus</tissue>
    </source>
</reference>
<dbReference type="EMBL" id="JBJQOH010000008">
    <property type="protein sequence ID" value="KAL3675184.1"/>
    <property type="molecule type" value="Genomic_DNA"/>
</dbReference>
<organism evidence="1 2">
    <name type="scientific">Riccia sorocarpa</name>
    <dbReference type="NCBI Taxonomy" id="122646"/>
    <lineage>
        <taxon>Eukaryota</taxon>
        <taxon>Viridiplantae</taxon>
        <taxon>Streptophyta</taxon>
        <taxon>Embryophyta</taxon>
        <taxon>Marchantiophyta</taxon>
        <taxon>Marchantiopsida</taxon>
        <taxon>Marchantiidae</taxon>
        <taxon>Marchantiales</taxon>
        <taxon>Ricciaceae</taxon>
        <taxon>Riccia</taxon>
    </lineage>
</organism>
<dbReference type="AlphaFoldDB" id="A0ABD3GDE7"/>
<accession>A0ABD3GDE7</accession>
<sequence length="287" mass="31723">MGERSPQHDVAFHVERELIPASEELVPVELDVKALVLGDQRSTRTKSFIWKKVDKLKVGDVEEEDASRVFCGETGELILCFHHAGKNPYGQGDSEQAIEGKIRYATGYNGMISFYVEKDLFGPVLTNFVRDLDGKKTYFNVTNVDDFAVVFEGDKQETTLALFTAPEFVRETHGMTIVNIRKEILASIKKSPRLLLKNISFGDGPEYQIDVAPGVDWTTVLAIVGGFGQQFEDLYSDNLGEAFSETFAALSTFVSFSSIVGYDLFGPSCPCGGRSSPLRIGVDIGFF</sequence>
<dbReference type="Proteomes" id="UP001633002">
    <property type="component" value="Unassembled WGS sequence"/>
</dbReference>
<evidence type="ECO:0000313" key="1">
    <source>
        <dbReference type="EMBL" id="KAL3675184.1"/>
    </source>
</evidence>
<evidence type="ECO:0000313" key="2">
    <source>
        <dbReference type="Proteomes" id="UP001633002"/>
    </source>
</evidence>